<feature type="region of interest" description="Disordered" evidence="1">
    <location>
        <begin position="550"/>
        <end position="578"/>
    </location>
</feature>
<proteinExistence type="predicted"/>
<reference evidence="2 3" key="1">
    <citation type="journal article" date="2016" name="Nat. Commun.">
        <title>Ectomycorrhizal ecology is imprinted in the genome of the dominant symbiotic fungus Cenococcum geophilum.</title>
        <authorList>
            <consortium name="DOE Joint Genome Institute"/>
            <person name="Peter M."/>
            <person name="Kohler A."/>
            <person name="Ohm R.A."/>
            <person name="Kuo A."/>
            <person name="Krutzmann J."/>
            <person name="Morin E."/>
            <person name="Arend M."/>
            <person name="Barry K.W."/>
            <person name="Binder M."/>
            <person name="Choi C."/>
            <person name="Clum A."/>
            <person name="Copeland A."/>
            <person name="Grisel N."/>
            <person name="Haridas S."/>
            <person name="Kipfer T."/>
            <person name="LaButti K."/>
            <person name="Lindquist E."/>
            <person name="Lipzen A."/>
            <person name="Maire R."/>
            <person name="Meier B."/>
            <person name="Mihaltcheva S."/>
            <person name="Molinier V."/>
            <person name="Murat C."/>
            <person name="Poggeler S."/>
            <person name="Quandt C.A."/>
            <person name="Sperisen C."/>
            <person name="Tritt A."/>
            <person name="Tisserant E."/>
            <person name="Crous P.W."/>
            <person name="Henrissat B."/>
            <person name="Nehls U."/>
            <person name="Egli S."/>
            <person name="Spatafora J.W."/>
            <person name="Grigoriev I.V."/>
            <person name="Martin F.M."/>
        </authorList>
    </citation>
    <scope>NUCLEOTIDE SEQUENCE [LARGE SCALE GENOMIC DNA]</scope>
    <source>
        <strain evidence="2 3">CBS 459.81</strain>
    </source>
</reference>
<feature type="compositionally biased region" description="Basic residues" evidence="1">
    <location>
        <begin position="550"/>
        <end position="561"/>
    </location>
</feature>
<evidence type="ECO:0000313" key="3">
    <source>
        <dbReference type="Proteomes" id="UP000250266"/>
    </source>
</evidence>
<name>A0A8E2DWR5_9PEZI</name>
<sequence>MAPSVRWKALLSGIGLGQQTAGHSPPRLSLARSESEHLAATGPVDTTREFDTDSVIFEASSLAVHRLGFRFSLRPLFIHAIKQDQKVTIHGHELHKTKHICIGQGRLSGGFGYSCHVFFPNMSMVRRNEGSAATTELTTFLNNDTYGIWIERIVLPTLREVCGPGYLQHYPKTYDEILGKANVKQEILDPENGSGVINHQIILPEHVLEPFWAGVQRRSQSIQDTESSDYPFKGLFLVVSAHNLKLDEKTTSPCRLKNRFLSHLQTIFRLEPQYISKNSFFVDFGIEDLPAREGTTLLRKEHCLKKWASKFHCPGPQTSAFTKELFFSWAITRDVGSASVELFPSNALCRHGGLFYNKAYNIIKEQFATAVKGLAPFQNPHLEGLAYTEETLHRWYQTAGTVARTGQAKRQQILTELRATKRRLYSALTAPSTVRYGVRQEYRMTLPTFLAFMDYLEADPTADEGGPQSHRPYWVVATEHVDKFRLSELNRWLLCLESLASEAEPEPGTGAVIPAERQQLHAAMAAAMRRLLHLSASCGCPNWVPSLWKGKRKTSARRRKKGEGGPGRPPTAQPKYKRQGLGLEAAVQTYGMAWFPEHIVHWDAGLPVFTERDMKTLDVAFNGLQRSFRTANLQRAIAREDATWTFLRTQILELHGRDEMPGAYITCAQLCVQEYVKWVFSKLGERWRKHILADGRQVPAEGLTRSLSPRVANGLEGLAWHNIVRLLEGEVEDEDIRRVRAKENVGARNGAVRFPGHASGRWADRVKPIFIWEKEGEPQRTWKGAHPFRIMVVKIESILREEIGPDAIGGFHEELGATACDHLWTILHYDFSKASVMYKANNRSHGAETIAYIKSLSELARTNFVVPTVEPKCRRRVEIIADHLHRCRVLGLAATEAETARFMVARRRVIPSRYTERFGILMEADTPRKEALKWVPTCKDSFGMPVVMRKAERFWEEFEEWKRLGGNGRTGGDEDEDESGWDSEGE</sequence>
<dbReference type="EMBL" id="KV746033">
    <property type="protein sequence ID" value="OCK73043.1"/>
    <property type="molecule type" value="Genomic_DNA"/>
</dbReference>
<dbReference type="OrthoDB" id="5369347at2759"/>
<feature type="region of interest" description="Disordered" evidence="1">
    <location>
        <begin position="964"/>
        <end position="986"/>
    </location>
</feature>
<evidence type="ECO:0000313" key="2">
    <source>
        <dbReference type="EMBL" id="OCK73043.1"/>
    </source>
</evidence>
<protein>
    <submittedName>
        <fullName evidence="2">Uncharacterized protein</fullName>
    </submittedName>
</protein>
<feature type="non-terminal residue" evidence="2">
    <location>
        <position position="1"/>
    </location>
</feature>
<feature type="compositionally biased region" description="Acidic residues" evidence="1">
    <location>
        <begin position="973"/>
        <end position="986"/>
    </location>
</feature>
<keyword evidence="3" id="KW-1185">Reference proteome</keyword>
<organism evidence="2 3">
    <name type="scientific">Lepidopterella palustris CBS 459.81</name>
    <dbReference type="NCBI Taxonomy" id="1314670"/>
    <lineage>
        <taxon>Eukaryota</taxon>
        <taxon>Fungi</taxon>
        <taxon>Dikarya</taxon>
        <taxon>Ascomycota</taxon>
        <taxon>Pezizomycotina</taxon>
        <taxon>Dothideomycetes</taxon>
        <taxon>Pleosporomycetidae</taxon>
        <taxon>Mytilinidiales</taxon>
        <taxon>Argynnaceae</taxon>
        <taxon>Lepidopterella</taxon>
    </lineage>
</organism>
<evidence type="ECO:0000256" key="1">
    <source>
        <dbReference type="SAM" id="MobiDB-lite"/>
    </source>
</evidence>
<dbReference type="AlphaFoldDB" id="A0A8E2DWR5"/>
<accession>A0A8E2DWR5</accession>
<gene>
    <name evidence="2" type="ORF">K432DRAFT_387581</name>
</gene>
<dbReference type="Proteomes" id="UP000250266">
    <property type="component" value="Unassembled WGS sequence"/>
</dbReference>